<protein>
    <submittedName>
        <fullName evidence="1">Glutamyl-tRNA amidotransferase</fullName>
    </submittedName>
</protein>
<sequence length="152" mass="16641">MSLKDRLRDDSIAHLKAGNELEKTTLRNILSAIGTKEKSGKNPSELNDQDVETLLRKEVGNREETAALAAKDGRTDLAERELAEAAFISTYLPKMLEEAEAQSIVDRIMGELAAEHELTMKDMGQAMKLVGAEIAGRFDGKAVSQMVRAKLA</sequence>
<dbReference type="InterPro" id="IPR019004">
    <property type="entry name" value="YqeY/Aim41"/>
</dbReference>
<gene>
    <name evidence="1" type="ORF">CIK84_17665</name>
    <name evidence="2" type="ORF">EXY26_02890</name>
</gene>
<evidence type="ECO:0000313" key="1">
    <source>
        <dbReference type="EMBL" id="PMQ18632.1"/>
    </source>
</evidence>
<dbReference type="Pfam" id="PF09424">
    <property type="entry name" value="YqeY"/>
    <property type="match status" value="1"/>
</dbReference>
<dbReference type="EMBL" id="SPDS01000001">
    <property type="protein sequence ID" value="TFH56029.1"/>
    <property type="molecule type" value="Genomic_DNA"/>
</dbReference>
<comment type="caution">
    <text evidence="1">The sequence shown here is derived from an EMBL/GenBank/DDBJ whole genome shotgun (WGS) entry which is preliminary data.</text>
</comment>
<organism evidence="1 3">
    <name type="scientific">Glutamicibacter arilaitensis</name>
    <dbReference type="NCBI Taxonomy" id="256701"/>
    <lineage>
        <taxon>Bacteria</taxon>
        <taxon>Bacillati</taxon>
        <taxon>Actinomycetota</taxon>
        <taxon>Actinomycetes</taxon>
        <taxon>Micrococcales</taxon>
        <taxon>Micrococcaceae</taxon>
        <taxon>Glutamicibacter</taxon>
    </lineage>
</organism>
<dbReference type="SUPFAM" id="SSF89095">
    <property type="entry name" value="GatB/YqeY motif"/>
    <property type="match status" value="1"/>
</dbReference>
<dbReference type="Proteomes" id="UP000297638">
    <property type="component" value="Unassembled WGS sequence"/>
</dbReference>
<dbReference type="Proteomes" id="UP000235739">
    <property type="component" value="Unassembled WGS sequence"/>
</dbReference>
<dbReference type="InterPro" id="IPR003789">
    <property type="entry name" value="Asn/Gln_tRNA_amidoTrase-B-like"/>
</dbReference>
<dbReference type="Gene3D" id="1.10.10.410">
    <property type="match status" value="1"/>
</dbReference>
<dbReference type="InterPro" id="IPR023168">
    <property type="entry name" value="GatB_Yqey_C_2"/>
</dbReference>
<keyword evidence="1" id="KW-0808">Transferase</keyword>
<name>A0A2N7RXL9_9MICC</name>
<dbReference type="EMBL" id="PNQX01000004">
    <property type="protein sequence ID" value="PMQ18632.1"/>
    <property type="molecule type" value="Genomic_DNA"/>
</dbReference>
<evidence type="ECO:0000313" key="2">
    <source>
        <dbReference type="EMBL" id="TFH56029.1"/>
    </source>
</evidence>
<dbReference type="PANTHER" id="PTHR28055:SF1">
    <property type="entry name" value="ALTERED INHERITANCE OF MITOCHONDRIA PROTEIN 41, MITOCHONDRIAL"/>
    <property type="match status" value="1"/>
</dbReference>
<evidence type="ECO:0000313" key="4">
    <source>
        <dbReference type="Proteomes" id="UP000297638"/>
    </source>
</evidence>
<reference evidence="1 3" key="1">
    <citation type="journal article" date="2017" name="Elife">
        <title>Extensive horizontal gene transfer in cheese-associated bacteria.</title>
        <authorList>
            <person name="Bonham K.S."/>
            <person name="Wolfe B.E."/>
            <person name="Dutton R.J."/>
        </authorList>
    </citation>
    <scope>NUCLEOTIDE SEQUENCE [LARGE SCALE GENOMIC DNA]</scope>
    <source>
        <strain evidence="1 3">JB182</strain>
    </source>
</reference>
<evidence type="ECO:0000313" key="3">
    <source>
        <dbReference type="Proteomes" id="UP000235739"/>
    </source>
</evidence>
<dbReference type="GO" id="GO:0016740">
    <property type="term" value="F:transferase activity"/>
    <property type="evidence" value="ECO:0007669"/>
    <property type="project" value="UniProtKB-KW"/>
</dbReference>
<reference evidence="2 4" key="2">
    <citation type="submission" date="2019-03" db="EMBL/GenBank/DDBJ databases">
        <title>Glutamicibacter sp. LJH19 genome.</title>
        <authorList>
            <person name="Sinai Borker S."/>
            <person name="Kumar R."/>
        </authorList>
    </citation>
    <scope>NUCLEOTIDE SEQUENCE [LARGE SCALE GENOMIC DNA]</scope>
    <source>
        <strain evidence="2 4">LJH19</strain>
    </source>
</reference>
<dbReference type="RefSeq" id="WP_102599189.1">
    <property type="nucleotide sequence ID" value="NZ_JABUYH010000003.1"/>
</dbReference>
<dbReference type="PANTHER" id="PTHR28055">
    <property type="entry name" value="ALTERED INHERITANCE OF MITOCHONDRIA PROTEIN 41, MITOCHONDRIAL"/>
    <property type="match status" value="1"/>
</dbReference>
<dbReference type="GO" id="GO:0016884">
    <property type="term" value="F:carbon-nitrogen ligase activity, with glutamine as amido-N-donor"/>
    <property type="evidence" value="ECO:0007669"/>
    <property type="project" value="InterPro"/>
</dbReference>
<dbReference type="AlphaFoldDB" id="A0A2N7RXL9"/>
<dbReference type="Gene3D" id="1.10.1510.10">
    <property type="entry name" value="Uncharacterised protein YqeY/AIM41 PF09424, N-terminal domain"/>
    <property type="match status" value="1"/>
</dbReference>
<accession>A0A2N7RXL9</accession>
<proteinExistence type="predicted"/>
<dbReference type="InterPro" id="IPR042184">
    <property type="entry name" value="YqeY/Aim41_N"/>
</dbReference>